<dbReference type="GO" id="GO:0071973">
    <property type="term" value="P:bacterial-type flagellum-dependent cell motility"/>
    <property type="evidence" value="ECO:0007669"/>
    <property type="project" value="TreeGrafter"/>
</dbReference>
<sequence length="458" mass="45704">MGTVGLSFGSATSGAGFDVATTVSSILAIESGVETPWKARLTSLQSQDAAFSSLGTQLSTLSTSLSSLTSFDGLFAAKQGSSSDTDVLTLTSASTSAVAGSHTVVVNNLAQTSSSYSDQITSASDTLGGSLTIAIGSGTQTITLGSSINSLSTLAAAINSGSYGVAASVVTSTTGSRLSLVSNTSGAAGEATITSNLTDTTTSTAVGFTEGQAGKDASLTVDGLATTSASNTVTTAIPGVTFQLLSAPAGSSNTSVQIQITNDNSSLESAVQSFVTAYNAVNSSIAAQEKNDSTGTAEPLYGNPTLSLLQTQLSQALFSGAASGKVSSITQLGLSVGSDGSLSLNTDTLDAALNSNYSDIAGFFQASGSFGQSLTTTLNQLGTNSTTGAISLALAQNSTEELGINTNIANEDAHIATESTALTAELNLANQELQAIPSQIDEVNKLYSAETGYNQTQA</sequence>
<evidence type="ECO:0000256" key="4">
    <source>
        <dbReference type="ARBA" id="ARBA00023143"/>
    </source>
</evidence>
<comment type="subcellular location">
    <subcellularLocation>
        <location evidence="5">Secreted</location>
    </subcellularLocation>
    <subcellularLocation>
        <location evidence="5">Bacterial flagellum</location>
    </subcellularLocation>
</comment>
<evidence type="ECO:0000256" key="5">
    <source>
        <dbReference type="RuleBase" id="RU362066"/>
    </source>
</evidence>
<dbReference type="PaxDb" id="1198114-AciX9_1398"/>
<evidence type="ECO:0000313" key="9">
    <source>
        <dbReference type="Proteomes" id="UP000000343"/>
    </source>
</evidence>
<dbReference type="PANTHER" id="PTHR30288">
    <property type="entry name" value="FLAGELLAR CAP/ASSEMBLY PROTEIN FLID"/>
    <property type="match status" value="1"/>
</dbReference>
<evidence type="ECO:0000256" key="3">
    <source>
        <dbReference type="ARBA" id="ARBA00023054"/>
    </source>
</evidence>
<accession>E8WW74</accession>
<protein>
    <recommendedName>
        <fullName evidence="5">Flagellar hook-associated protein 2</fullName>
        <shortName evidence="5">HAP2</shortName>
    </recommendedName>
    <alternativeName>
        <fullName evidence="5">Flagellar cap protein</fullName>
    </alternativeName>
</protein>
<dbReference type="OrthoDB" id="105942at2"/>
<dbReference type="GO" id="GO:0005576">
    <property type="term" value="C:extracellular region"/>
    <property type="evidence" value="ECO:0007669"/>
    <property type="project" value="UniProtKB-SubCell"/>
</dbReference>
<dbReference type="PANTHER" id="PTHR30288:SF0">
    <property type="entry name" value="FLAGELLAR HOOK-ASSOCIATED PROTEIN 2"/>
    <property type="match status" value="1"/>
</dbReference>
<dbReference type="HOGENOM" id="CLU_015182_6_1_0"/>
<evidence type="ECO:0000259" key="7">
    <source>
        <dbReference type="Pfam" id="PF07195"/>
    </source>
</evidence>
<keyword evidence="8" id="KW-0282">Flagellum</keyword>
<dbReference type="InterPro" id="IPR010809">
    <property type="entry name" value="FliD_C"/>
</dbReference>
<evidence type="ECO:0000256" key="2">
    <source>
        <dbReference type="ARBA" id="ARBA00011255"/>
    </source>
</evidence>
<dbReference type="EMBL" id="CP002480">
    <property type="protein sequence ID" value="ADW68457.1"/>
    <property type="molecule type" value="Genomic_DNA"/>
</dbReference>
<keyword evidence="8" id="KW-0966">Cell projection</keyword>
<dbReference type="Proteomes" id="UP000000343">
    <property type="component" value="Chromosome"/>
</dbReference>
<name>E8WW74_GRATM</name>
<comment type="function">
    <text evidence="5">Required for morphogenesis and for the elongation of the flagellar filament by facilitating polymerization of the flagellin monomers at the tip of growing filament. Forms a capping structure, which prevents flagellin subunits (transported through the central channel of the flagellum) from leaking out without polymerization at the distal end.</text>
</comment>
<comment type="subunit">
    <text evidence="2 5">Homopentamer.</text>
</comment>
<organism evidence="9">
    <name type="scientific">Granulicella tundricola (strain ATCC BAA-1859 / DSM 23138 / MP5ACTX9)</name>
    <dbReference type="NCBI Taxonomy" id="1198114"/>
    <lineage>
        <taxon>Bacteria</taxon>
        <taxon>Pseudomonadati</taxon>
        <taxon>Acidobacteriota</taxon>
        <taxon>Terriglobia</taxon>
        <taxon>Terriglobales</taxon>
        <taxon>Acidobacteriaceae</taxon>
        <taxon>Granulicella</taxon>
    </lineage>
</organism>
<dbReference type="InterPro" id="IPR040026">
    <property type="entry name" value="FliD"/>
</dbReference>
<dbReference type="Pfam" id="PF02465">
    <property type="entry name" value="FliD_N"/>
    <property type="match status" value="1"/>
</dbReference>
<feature type="domain" description="Flagellar hook-associated protein 2 C-terminal" evidence="7">
    <location>
        <begin position="214"/>
        <end position="435"/>
    </location>
</feature>
<feature type="domain" description="Flagellar hook-associated protein 2 N-terminal" evidence="6">
    <location>
        <begin position="16"/>
        <end position="112"/>
    </location>
</feature>
<evidence type="ECO:0000259" key="6">
    <source>
        <dbReference type="Pfam" id="PF02465"/>
    </source>
</evidence>
<dbReference type="GO" id="GO:0009421">
    <property type="term" value="C:bacterial-type flagellum filament cap"/>
    <property type="evidence" value="ECO:0007669"/>
    <property type="project" value="InterPro"/>
</dbReference>
<reference evidence="9" key="1">
    <citation type="submission" date="2011-01" db="EMBL/GenBank/DDBJ databases">
        <title>Complete sequence of chromosome of Acidobacterium sp. MP5ACTX9.</title>
        <authorList>
            <consortium name="US DOE Joint Genome Institute"/>
            <person name="Lucas S."/>
            <person name="Copeland A."/>
            <person name="Lapidus A."/>
            <person name="Cheng J.-F."/>
            <person name="Goodwin L."/>
            <person name="Pitluck S."/>
            <person name="Teshima H."/>
            <person name="Detter J.C."/>
            <person name="Han C."/>
            <person name="Tapia R."/>
            <person name="Land M."/>
            <person name="Hauser L."/>
            <person name="Kyrpides N."/>
            <person name="Ivanova N."/>
            <person name="Ovchinnikova G."/>
            <person name="Pagani I."/>
            <person name="Rawat S.R."/>
            <person name="Mannisto M."/>
            <person name="Haggblom M.M."/>
            <person name="Woyke T."/>
        </authorList>
    </citation>
    <scope>NUCLEOTIDE SEQUENCE [LARGE SCALE GENOMIC DNA]</scope>
    <source>
        <strain evidence="9">MP5ACTX9</strain>
    </source>
</reference>
<keyword evidence="3" id="KW-0175">Coiled coil</keyword>
<dbReference type="AlphaFoldDB" id="E8WW74"/>
<dbReference type="KEGG" id="acm:AciX9_1398"/>
<dbReference type="STRING" id="1198114.AciX9_1398"/>
<dbReference type="Pfam" id="PF07195">
    <property type="entry name" value="FliD_C"/>
    <property type="match status" value="1"/>
</dbReference>
<keyword evidence="8" id="KW-0969">Cilium</keyword>
<dbReference type="GO" id="GO:0009424">
    <property type="term" value="C:bacterial-type flagellum hook"/>
    <property type="evidence" value="ECO:0007669"/>
    <property type="project" value="UniProtKB-UniRule"/>
</dbReference>
<dbReference type="eggNOG" id="COG1345">
    <property type="taxonomic scope" value="Bacteria"/>
</dbReference>
<keyword evidence="5" id="KW-0964">Secreted</keyword>
<dbReference type="GO" id="GO:0007155">
    <property type="term" value="P:cell adhesion"/>
    <property type="evidence" value="ECO:0007669"/>
    <property type="project" value="InterPro"/>
</dbReference>
<evidence type="ECO:0000256" key="1">
    <source>
        <dbReference type="ARBA" id="ARBA00009764"/>
    </source>
</evidence>
<gene>
    <name evidence="8" type="ordered locus">AciX9_1398</name>
</gene>
<proteinExistence type="inferred from homology"/>
<dbReference type="RefSeq" id="WP_013579779.1">
    <property type="nucleotide sequence ID" value="NC_015064.1"/>
</dbReference>
<keyword evidence="4 5" id="KW-0975">Bacterial flagellum</keyword>
<keyword evidence="9" id="KW-1185">Reference proteome</keyword>
<evidence type="ECO:0000313" key="8">
    <source>
        <dbReference type="EMBL" id="ADW68457.1"/>
    </source>
</evidence>
<dbReference type="InterPro" id="IPR003481">
    <property type="entry name" value="FliD_N"/>
</dbReference>
<comment type="similarity">
    <text evidence="1 5">Belongs to the FliD family.</text>
</comment>